<sequence length="118" mass="12160">MKILDASIHGILDYATVIVFASAPTLLGFSGAAAMLAYLLAGVHLAMTVLTDMPLGLVKIIPMRLHALVEMLVGPTLIAAALLAPSLVMGAQGFFVASGIAICAVWFLSDYASAKQSG</sequence>
<name>A0A255YAB4_9SPHN</name>
<reference evidence="2 3" key="1">
    <citation type="submission" date="2017-07" db="EMBL/GenBank/DDBJ databases">
        <title>Sandarakinorhabdus cyanobacteriorum sp. nov., a novel bacterium isolated from cyanobacterial aggregates in a eutrophic lake.</title>
        <authorList>
            <person name="Cai H."/>
        </authorList>
    </citation>
    <scope>NUCLEOTIDE SEQUENCE [LARGE SCALE GENOMIC DNA]</scope>
    <source>
        <strain evidence="2 3">TH057</strain>
    </source>
</reference>
<keyword evidence="3" id="KW-1185">Reference proteome</keyword>
<dbReference type="RefSeq" id="WP_094474468.1">
    <property type="nucleotide sequence ID" value="NZ_NOXT01000119.1"/>
</dbReference>
<evidence type="ECO:0000256" key="1">
    <source>
        <dbReference type="SAM" id="Phobius"/>
    </source>
</evidence>
<organism evidence="2 3">
    <name type="scientific">Sandarakinorhabdus cyanobacteriorum</name>
    <dbReference type="NCBI Taxonomy" id="1981098"/>
    <lineage>
        <taxon>Bacteria</taxon>
        <taxon>Pseudomonadati</taxon>
        <taxon>Pseudomonadota</taxon>
        <taxon>Alphaproteobacteria</taxon>
        <taxon>Sphingomonadales</taxon>
        <taxon>Sphingosinicellaceae</taxon>
        <taxon>Sandarakinorhabdus</taxon>
    </lineage>
</organism>
<keyword evidence="1" id="KW-0472">Membrane</keyword>
<feature type="transmembrane region" description="Helical" evidence="1">
    <location>
        <begin position="67"/>
        <end position="88"/>
    </location>
</feature>
<feature type="transmembrane region" description="Helical" evidence="1">
    <location>
        <begin position="94"/>
        <end position="112"/>
    </location>
</feature>
<accession>A0A255YAB4</accession>
<keyword evidence="1" id="KW-0812">Transmembrane</keyword>
<feature type="transmembrane region" description="Helical" evidence="1">
    <location>
        <begin position="35"/>
        <end position="55"/>
    </location>
</feature>
<dbReference type="AlphaFoldDB" id="A0A255YAB4"/>
<evidence type="ECO:0000313" key="3">
    <source>
        <dbReference type="Proteomes" id="UP000216991"/>
    </source>
</evidence>
<dbReference type="Proteomes" id="UP000216991">
    <property type="component" value="Unassembled WGS sequence"/>
</dbReference>
<dbReference type="EMBL" id="NOXT01000119">
    <property type="protein sequence ID" value="OYQ26176.1"/>
    <property type="molecule type" value="Genomic_DNA"/>
</dbReference>
<gene>
    <name evidence="2" type="ORF">CHU93_12345</name>
</gene>
<keyword evidence="1" id="KW-1133">Transmembrane helix</keyword>
<dbReference type="OrthoDB" id="129082at2"/>
<evidence type="ECO:0000313" key="2">
    <source>
        <dbReference type="EMBL" id="OYQ26176.1"/>
    </source>
</evidence>
<comment type="caution">
    <text evidence="2">The sequence shown here is derived from an EMBL/GenBank/DDBJ whole genome shotgun (WGS) entry which is preliminary data.</text>
</comment>
<feature type="transmembrane region" description="Helical" evidence="1">
    <location>
        <begin position="12"/>
        <end position="29"/>
    </location>
</feature>
<protein>
    <submittedName>
        <fullName evidence="2">Uncharacterized protein</fullName>
    </submittedName>
</protein>
<proteinExistence type="predicted"/>